<sequence>MPDAETNITLLASLEKTVALFKEEEDAAPMLTGATKSRHKTARTLLRTILTSIGDEVFFLCAFALPITKLGTIKAPVAFVEELQRWWSVVDHPTRLSERIPVLIKKFPITALDSVESQEGDGGDGGDESTEGDESGEGEQPHQLEAPMNGKVYELDPMDAIRVLATSKVVPILTIPHYTEVQPFITFRIPEKFAI</sequence>
<accession>A0AAE0TZZ4</accession>
<feature type="compositionally biased region" description="Acidic residues" evidence="1">
    <location>
        <begin position="116"/>
        <end position="137"/>
    </location>
</feature>
<protein>
    <submittedName>
        <fullName evidence="2">Uncharacterized protein</fullName>
    </submittedName>
</protein>
<dbReference type="EMBL" id="JAULSW010000004">
    <property type="protein sequence ID" value="KAK3385776.1"/>
    <property type="molecule type" value="Genomic_DNA"/>
</dbReference>
<organism evidence="2 3">
    <name type="scientific">Podospora didyma</name>
    <dbReference type="NCBI Taxonomy" id="330526"/>
    <lineage>
        <taxon>Eukaryota</taxon>
        <taxon>Fungi</taxon>
        <taxon>Dikarya</taxon>
        <taxon>Ascomycota</taxon>
        <taxon>Pezizomycotina</taxon>
        <taxon>Sordariomycetes</taxon>
        <taxon>Sordariomycetidae</taxon>
        <taxon>Sordariales</taxon>
        <taxon>Podosporaceae</taxon>
        <taxon>Podospora</taxon>
    </lineage>
</organism>
<feature type="region of interest" description="Disordered" evidence="1">
    <location>
        <begin position="115"/>
        <end position="148"/>
    </location>
</feature>
<proteinExistence type="predicted"/>
<keyword evidence="3" id="KW-1185">Reference proteome</keyword>
<evidence type="ECO:0000313" key="3">
    <source>
        <dbReference type="Proteomes" id="UP001285441"/>
    </source>
</evidence>
<reference evidence="2" key="2">
    <citation type="submission" date="2023-06" db="EMBL/GenBank/DDBJ databases">
        <authorList>
            <consortium name="Lawrence Berkeley National Laboratory"/>
            <person name="Haridas S."/>
            <person name="Hensen N."/>
            <person name="Bonometti L."/>
            <person name="Westerberg I."/>
            <person name="Brannstrom I.O."/>
            <person name="Guillou S."/>
            <person name="Cros-Aarteil S."/>
            <person name="Calhoun S."/>
            <person name="Kuo A."/>
            <person name="Mondo S."/>
            <person name="Pangilinan J."/>
            <person name="Riley R."/>
            <person name="LaButti K."/>
            <person name="Andreopoulos B."/>
            <person name="Lipzen A."/>
            <person name="Chen C."/>
            <person name="Yanf M."/>
            <person name="Daum C."/>
            <person name="Ng V."/>
            <person name="Clum A."/>
            <person name="Steindorff A."/>
            <person name="Ohm R."/>
            <person name="Martin F."/>
            <person name="Silar P."/>
            <person name="Natvig D."/>
            <person name="Lalanne C."/>
            <person name="Gautier V."/>
            <person name="Ament-velasquez S.L."/>
            <person name="Kruys A."/>
            <person name="Hutchinson M.I."/>
            <person name="Powell A.J."/>
            <person name="Barry K."/>
            <person name="Miller A.N."/>
            <person name="Grigoriev I.V."/>
            <person name="Debuchy R."/>
            <person name="Gladieux P."/>
            <person name="Thoren M.H."/>
            <person name="Johannesson H."/>
        </authorList>
    </citation>
    <scope>NUCLEOTIDE SEQUENCE</scope>
    <source>
        <strain evidence="2">CBS 232.78</strain>
    </source>
</reference>
<gene>
    <name evidence="2" type="ORF">B0H63DRAFT_544240</name>
</gene>
<evidence type="ECO:0000256" key="1">
    <source>
        <dbReference type="SAM" id="MobiDB-lite"/>
    </source>
</evidence>
<dbReference type="Proteomes" id="UP001285441">
    <property type="component" value="Unassembled WGS sequence"/>
</dbReference>
<dbReference type="AlphaFoldDB" id="A0AAE0TZZ4"/>
<comment type="caution">
    <text evidence="2">The sequence shown here is derived from an EMBL/GenBank/DDBJ whole genome shotgun (WGS) entry which is preliminary data.</text>
</comment>
<reference evidence="2" key="1">
    <citation type="journal article" date="2023" name="Mol. Phylogenet. Evol.">
        <title>Genome-scale phylogeny and comparative genomics of the fungal order Sordariales.</title>
        <authorList>
            <person name="Hensen N."/>
            <person name="Bonometti L."/>
            <person name="Westerberg I."/>
            <person name="Brannstrom I.O."/>
            <person name="Guillou S."/>
            <person name="Cros-Aarteil S."/>
            <person name="Calhoun S."/>
            <person name="Haridas S."/>
            <person name="Kuo A."/>
            <person name="Mondo S."/>
            <person name="Pangilinan J."/>
            <person name="Riley R."/>
            <person name="LaButti K."/>
            <person name="Andreopoulos B."/>
            <person name="Lipzen A."/>
            <person name="Chen C."/>
            <person name="Yan M."/>
            <person name="Daum C."/>
            <person name="Ng V."/>
            <person name="Clum A."/>
            <person name="Steindorff A."/>
            <person name="Ohm R.A."/>
            <person name="Martin F."/>
            <person name="Silar P."/>
            <person name="Natvig D.O."/>
            <person name="Lalanne C."/>
            <person name="Gautier V."/>
            <person name="Ament-Velasquez S.L."/>
            <person name="Kruys A."/>
            <person name="Hutchinson M.I."/>
            <person name="Powell A.J."/>
            <person name="Barry K."/>
            <person name="Miller A.N."/>
            <person name="Grigoriev I.V."/>
            <person name="Debuchy R."/>
            <person name="Gladieux P."/>
            <person name="Hiltunen Thoren M."/>
            <person name="Johannesson H."/>
        </authorList>
    </citation>
    <scope>NUCLEOTIDE SEQUENCE</scope>
    <source>
        <strain evidence="2">CBS 232.78</strain>
    </source>
</reference>
<name>A0AAE0TZZ4_9PEZI</name>
<evidence type="ECO:0000313" key="2">
    <source>
        <dbReference type="EMBL" id="KAK3385776.1"/>
    </source>
</evidence>